<comment type="catalytic activity">
    <reaction evidence="1">
        <text>Endohydrolysis of (1-&gt;4)-beta-D-glucosidic linkages in cellulose, lichenin and cereal beta-D-glucans.</text>
        <dbReference type="EC" id="3.2.1.4"/>
    </reaction>
</comment>
<comment type="caution">
    <text evidence="10">The sequence shown here is derived from an EMBL/GenBank/DDBJ whole genome shotgun (WGS) entry which is preliminary data.</text>
</comment>
<dbReference type="Gene3D" id="1.50.10.10">
    <property type="match status" value="1"/>
</dbReference>
<dbReference type="EC" id="3.2.1.4" evidence="3"/>
<keyword evidence="5" id="KW-0136">Cellulose degradation</keyword>
<comment type="similarity">
    <text evidence="2">Belongs to the glycosyl hydrolase 9 (cellulase E) family.</text>
</comment>
<keyword evidence="8" id="KW-0624">Polysaccharide degradation</keyword>
<dbReference type="GO" id="GO:0008810">
    <property type="term" value="F:cellulase activity"/>
    <property type="evidence" value="ECO:0007669"/>
    <property type="project" value="UniProtKB-EC"/>
</dbReference>
<dbReference type="GO" id="GO:0030245">
    <property type="term" value="P:cellulose catabolic process"/>
    <property type="evidence" value="ECO:0007669"/>
    <property type="project" value="UniProtKB-KW"/>
</dbReference>
<dbReference type="InterPro" id="IPR012341">
    <property type="entry name" value="6hp_glycosidase-like_sf"/>
</dbReference>
<organism evidence="10">
    <name type="scientific">Tanacetum cinerariifolium</name>
    <name type="common">Dalmatian daisy</name>
    <name type="synonym">Chrysanthemum cinerariifolium</name>
    <dbReference type="NCBI Taxonomy" id="118510"/>
    <lineage>
        <taxon>Eukaryota</taxon>
        <taxon>Viridiplantae</taxon>
        <taxon>Streptophyta</taxon>
        <taxon>Embryophyta</taxon>
        <taxon>Tracheophyta</taxon>
        <taxon>Spermatophyta</taxon>
        <taxon>Magnoliopsida</taxon>
        <taxon>eudicotyledons</taxon>
        <taxon>Gunneridae</taxon>
        <taxon>Pentapetalae</taxon>
        <taxon>asterids</taxon>
        <taxon>campanulids</taxon>
        <taxon>Asterales</taxon>
        <taxon>Asteraceae</taxon>
        <taxon>Asteroideae</taxon>
        <taxon>Anthemideae</taxon>
        <taxon>Anthemidinae</taxon>
        <taxon>Tanacetum</taxon>
    </lineage>
</organism>
<reference evidence="10" key="1">
    <citation type="journal article" date="2019" name="Sci. Rep.">
        <title>Draft genome of Tanacetum cinerariifolium, the natural source of mosquito coil.</title>
        <authorList>
            <person name="Yamashiro T."/>
            <person name="Shiraishi A."/>
            <person name="Satake H."/>
            <person name="Nakayama K."/>
        </authorList>
    </citation>
    <scope>NUCLEOTIDE SEQUENCE</scope>
</reference>
<dbReference type="SUPFAM" id="SSF48208">
    <property type="entry name" value="Six-hairpin glycosidases"/>
    <property type="match status" value="1"/>
</dbReference>
<evidence type="ECO:0000256" key="5">
    <source>
        <dbReference type="ARBA" id="ARBA00023001"/>
    </source>
</evidence>
<sequence>MYCGSGIREFAISQMNYILGENPMSGFQWMSSSEPTPNISMGAMVGGPDQFDKFQYERSNSSYTEPTLAGNAGLVAALVSLIPGNGIDSNL</sequence>
<evidence type="ECO:0000256" key="3">
    <source>
        <dbReference type="ARBA" id="ARBA00012601"/>
    </source>
</evidence>
<dbReference type="PANTHER" id="PTHR22298">
    <property type="entry name" value="ENDO-1,4-BETA-GLUCANASE"/>
    <property type="match status" value="1"/>
</dbReference>
<keyword evidence="4" id="KW-0378">Hydrolase</keyword>
<keyword evidence="6" id="KW-0119">Carbohydrate metabolism</keyword>
<evidence type="ECO:0000259" key="9">
    <source>
        <dbReference type="Pfam" id="PF00759"/>
    </source>
</evidence>
<dbReference type="InterPro" id="IPR001701">
    <property type="entry name" value="Glyco_hydro_9"/>
</dbReference>
<proteinExistence type="inferred from homology"/>
<name>A0A6L2NYD7_TANCI</name>
<feature type="domain" description="Glycoside hydrolase family 9" evidence="9">
    <location>
        <begin position="32"/>
        <end position="78"/>
    </location>
</feature>
<evidence type="ECO:0000256" key="1">
    <source>
        <dbReference type="ARBA" id="ARBA00000966"/>
    </source>
</evidence>
<evidence type="ECO:0000256" key="4">
    <source>
        <dbReference type="ARBA" id="ARBA00022801"/>
    </source>
</evidence>
<dbReference type="AlphaFoldDB" id="A0A6L2NYD7"/>
<accession>A0A6L2NYD7</accession>
<evidence type="ECO:0000256" key="8">
    <source>
        <dbReference type="ARBA" id="ARBA00023326"/>
    </source>
</evidence>
<evidence type="ECO:0000256" key="6">
    <source>
        <dbReference type="ARBA" id="ARBA00023277"/>
    </source>
</evidence>
<evidence type="ECO:0000256" key="7">
    <source>
        <dbReference type="ARBA" id="ARBA00023295"/>
    </source>
</evidence>
<dbReference type="InterPro" id="IPR008928">
    <property type="entry name" value="6-hairpin_glycosidase_sf"/>
</dbReference>
<evidence type="ECO:0000256" key="2">
    <source>
        <dbReference type="ARBA" id="ARBA00007072"/>
    </source>
</evidence>
<keyword evidence="7" id="KW-0326">Glycosidase</keyword>
<dbReference type="EMBL" id="BKCJ010010229">
    <property type="protein sequence ID" value="GEU90637.1"/>
    <property type="molecule type" value="Genomic_DNA"/>
</dbReference>
<dbReference type="Pfam" id="PF00759">
    <property type="entry name" value="Glyco_hydro_9"/>
    <property type="match status" value="1"/>
</dbReference>
<protein>
    <recommendedName>
        <fullName evidence="3">cellulase</fullName>
        <ecNumber evidence="3">3.2.1.4</ecNumber>
    </recommendedName>
</protein>
<evidence type="ECO:0000313" key="10">
    <source>
        <dbReference type="EMBL" id="GEU90637.1"/>
    </source>
</evidence>
<gene>
    <name evidence="10" type="ORF">Tci_062615</name>
</gene>